<dbReference type="Proteomes" id="UP001174909">
    <property type="component" value="Unassembled WGS sequence"/>
</dbReference>
<name>A0AA35SJI7_GEOBA</name>
<reference evidence="1" key="1">
    <citation type="submission" date="2023-03" db="EMBL/GenBank/DDBJ databases">
        <authorList>
            <person name="Steffen K."/>
            <person name="Cardenas P."/>
        </authorList>
    </citation>
    <scope>NUCLEOTIDE SEQUENCE</scope>
</reference>
<proteinExistence type="predicted"/>
<comment type="caution">
    <text evidence="1">The sequence shown here is derived from an EMBL/GenBank/DDBJ whole genome shotgun (WGS) entry which is preliminary data.</text>
</comment>
<gene>
    <name evidence="1" type="ORF">GBAR_LOCUS17749</name>
</gene>
<protein>
    <submittedName>
        <fullName evidence="1">Uncharacterized protein</fullName>
    </submittedName>
</protein>
<accession>A0AA35SJI7</accession>
<dbReference type="AlphaFoldDB" id="A0AA35SJI7"/>
<evidence type="ECO:0000313" key="2">
    <source>
        <dbReference type="Proteomes" id="UP001174909"/>
    </source>
</evidence>
<sequence>MPTSLGNLSTSSARRG</sequence>
<keyword evidence="2" id="KW-1185">Reference proteome</keyword>
<organism evidence="1 2">
    <name type="scientific">Geodia barretti</name>
    <name type="common">Barrett's horny sponge</name>
    <dbReference type="NCBI Taxonomy" id="519541"/>
    <lineage>
        <taxon>Eukaryota</taxon>
        <taxon>Metazoa</taxon>
        <taxon>Porifera</taxon>
        <taxon>Demospongiae</taxon>
        <taxon>Heteroscleromorpha</taxon>
        <taxon>Tetractinellida</taxon>
        <taxon>Astrophorina</taxon>
        <taxon>Geodiidae</taxon>
        <taxon>Geodia</taxon>
    </lineage>
</organism>
<dbReference type="EMBL" id="CASHTH010002527">
    <property type="protein sequence ID" value="CAI8031260.1"/>
    <property type="molecule type" value="Genomic_DNA"/>
</dbReference>
<evidence type="ECO:0000313" key="1">
    <source>
        <dbReference type="EMBL" id="CAI8031260.1"/>
    </source>
</evidence>